<dbReference type="InterPro" id="IPR029058">
    <property type="entry name" value="AB_hydrolase_fold"/>
</dbReference>
<dbReference type="GO" id="GO:0016787">
    <property type="term" value="F:hydrolase activity"/>
    <property type="evidence" value="ECO:0007669"/>
    <property type="project" value="UniProtKB-KW"/>
</dbReference>
<organism evidence="4 5">
    <name type="scientific">Penicillium cinerascens</name>
    <dbReference type="NCBI Taxonomy" id="70096"/>
    <lineage>
        <taxon>Eukaryota</taxon>
        <taxon>Fungi</taxon>
        <taxon>Dikarya</taxon>
        <taxon>Ascomycota</taxon>
        <taxon>Pezizomycotina</taxon>
        <taxon>Eurotiomycetes</taxon>
        <taxon>Eurotiomycetidae</taxon>
        <taxon>Eurotiales</taxon>
        <taxon>Aspergillaceae</taxon>
        <taxon>Penicillium</taxon>
    </lineage>
</organism>
<dbReference type="EMBL" id="JAPQKR010000004">
    <property type="protein sequence ID" value="KAJ5218921.1"/>
    <property type="molecule type" value="Genomic_DNA"/>
</dbReference>
<dbReference type="PANTHER" id="PTHR48081">
    <property type="entry name" value="AB HYDROLASE SUPERFAMILY PROTEIN C4A8.06C"/>
    <property type="match status" value="1"/>
</dbReference>
<protein>
    <submittedName>
        <fullName evidence="4">Alpha/beta hydrolase fold-3</fullName>
    </submittedName>
</protein>
<dbReference type="GeneID" id="83175383"/>
<dbReference type="GO" id="GO:0072330">
    <property type="term" value="P:monocarboxylic acid biosynthetic process"/>
    <property type="evidence" value="ECO:0007669"/>
    <property type="project" value="UniProtKB-ARBA"/>
</dbReference>
<name>A0A9W9NFK9_9EURO</name>
<dbReference type="RefSeq" id="XP_058313494.1">
    <property type="nucleotide sequence ID" value="XM_058448083.1"/>
</dbReference>
<dbReference type="InterPro" id="IPR050300">
    <property type="entry name" value="GDXG_lipolytic_enzyme"/>
</dbReference>
<evidence type="ECO:0000313" key="5">
    <source>
        <dbReference type="Proteomes" id="UP001150904"/>
    </source>
</evidence>
<evidence type="ECO:0000256" key="2">
    <source>
        <dbReference type="SAM" id="SignalP"/>
    </source>
</evidence>
<keyword evidence="5" id="KW-1185">Reference proteome</keyword>
<feature type="domain" description="Alpha/beta hydrolase fold-3" evidence="3">
    <location>
        <begin position="104"/>
        <end position="322"/>
    </location>
</feature>
<comment type="caution">
    <text evidence="4">The sequence shown here is derived from an EMBL/GenBank/DDBJ whole genome shotgun (WGS) entry which is preliminary data.</text>
</comment>
<reference evidence="4" key="1">
    <citation type="submission" date="2022-12" db="EMBL/GenBank/DDBJ databases">
        <authorList>
            <person name="Petersen C."/>
        </authorList>
    </citation>
    <scope>NUCLEOTIDE SEQUENCE</scope>
    <source>
        <strain evidence="4">IBT 15544</strain>
    </source>
</reference>
<reference evidence="4" key="2">
    <citation type="journal article" date="2023" name="IMA Fungus">
        <title>Comparative genomic study of the Penicillium genus elucidates a diverse pangenome and 15 lateral gene transfer events.</title>
        <authorList>
            <person name="Petersen C."/>
            <person name="Sorensen T."/>
            <person name="Nielsen M.R."/>
            <person name="Sondergaard T.E."/>
            <person name="Sorensen J.L."/>
            <person name="Fitzpatrick D.A."/>
            <person name="Frisvad J.C."/>
            <person name="Nielsen K.L."/>
        </authorList>
    </citation>
    <scope>NUCLEOTIDE SEQUENCE</scope>
    <source>
        <strain evidence="4">IBT 15544</strain>
    </source>
</reference>
<dbReference type="PANTHER" id="PTHR48081:SF31">
    <property type="entry name" value="STERYL ACETYL HYDROLASE MUG81-RELATED"/>
    <property type="match status" value="1"/>
</dbReference>
<dbReference type="AlphaFoldDB" id="A0A9W9NFK9"/>
<gene>
    <name evidence="4" type="ORF">N7498_001020</name>
</gene>
<feature type="chain" id="PRO_5040823271" evidence="2">
    <location>
        <begin position="22"/>
        <end position="351"/>
    </location>
</feature>
<dbReference type="Pfam" id="PF07859">
    <property type="entry name" value="Abhydrolase_3"/>
    <property type="match status" value="1"/>
</dbReference>
<dbReference type="OrthoDB" id="2152029at2759"/>
<sequence>MAGMWLGLGLLFHLVGSGVWSTVTAPLRGQEGGATAFKHVAISSVRTLIDNLSVEQIQYVLPADSVLKSYEDHMQQHKGIPNILKLLDGTQAFWLGNPEADKLIIYVPGGGYCIPALPNHFSHVEALSTDLKNHGKDIGVLFLIYDLAPGAQWPRQLEQAVSLLRYAIETLGKRPSDILLQGDSSGAHLALAVLSHLAHPKLEGSVAALSLSEKLGGAMLLSPWIDFRTHFESYKENAARDVISAKSLGRWAQAVMGDFTSDEYSHPTQAPTGWWKDLPVARIFVGVGGDEVLLDSIVAFAKKLKAEHSEVSISLVPREFHVEPITDFLWKFPPGAQFQAMASWLNQTFAQ</sequence>
<dbReference type="Proteomes" id="UP001150904">
    <property type="component" value="Unassembled WGS sequence"/>
</dbReference>
<dbReference type="Gene3D" id="3.40.50.1820">
    <property type="entry name" value="alpha/beta hydrolase"/>
    <property type="match status" value="1"/>
</dbReference>
<evidence type="ECO:0000256" key="1">
    <source>
        <dbReference type="ARBA" id="ARBA00022801"/>
    </source>
</evidence>
<dbReference type="InterPro" id="IPR013094">
    <property type="entry name" value="AB_hydrolase_3"/>
</dbReference>
<feature type="signal peptide" evidence="2">
    <location>
        <begin position="1"/>
        <end position="21"/>
    </location>
</feature>
<evidence type="ECO:0000313" key="4">
    <source>
        <dbReference type="EMBL" id="KAJ5218921.1"/>
    </source>
</evidence>
<accession>A0A9W9NFK9</accession>
<keyword evidence="2" id="KW-0732">Signal</keyword>
<evidence type="ECO:0000259" key="3">
    <source>
        <dbReference type="Pfam" id="PF07859"/>
    </source>
</evidence>
<dbReference type="SUPFAM" id="SSF53474">
    <property type="entry name" value="alpha/beta-Hydrolases"/>
    <property type="match status" value="1"/>
</dbReference>
<dbReference type="GO" id="GO:0017000">
    <property type="term" value="P:antibiotic biosynthetic process"/>
    <property type="evidence" value="ECO:0007669"/>
    <property type="project" value="UniProtKB-ARBA"/>
</dbReference>
<proteinExistence type="predicted"/>
<keyword evidence="1 4" id="KW-0378">Hydrolase</keyword>